<accession>A0A3R7FC98</accession>
<dbReference type="Pfam" id="PF00149">
    <property type="entry name" value="Metallophos"/>
    <property type="match status" value="1"/>
</dbReference>
<reference evidence="3 4" key="1">
    <citation type="submission" date="2018-08" db="EMBL/GenBank/DDBJ databases">
        <title>Draft genome sequences of two Aspergillus turcosus clinical strains isolated from bronchoalveolar lavage fluid: one azole-susceptible and the other azole-resistant.</title>
        <authorList>
            <person name="Parent-Michaud M."/>
            <person name="Dufresne P.J."/>
            <person name="Fournier E."/>
            <person name="Martineau C."/>
            <person name="Moreira S."/>
            <person name="Perkins V."/>
            <person name="De Repentigny L."/>
            <person name="Dufresne S.F."/>
        </authorList>
    </citation>
    <scope>NUCLEOTIDE SEQUENCE [LARGE SCALE GENOMIC DNA]</scope>
    <source>
        <strain evidence="3">HMR AF 1038</strain>
    </source>
</reference>
<dbReference type="Proteomes" id="UP000215289">
    <property type="component" value="Unassembled WGS sequence"/>
</dbReference>
<feature type="transmembrane region" description="Helical" evidence="1">
    <location>
        <begin position="90"/>
        <end position="111"/>
    </location>
</feature>
<dbReference type="GO" id="GO:0005737">
    <property type="term" value="C:cytoplasm"/>
    <property type="evidence" value="ECO:0007669"/>
    <property type="project" value="TreeGrafter"/>
</dbReference>
<comment type="caution">
    <text evidence="3">The sequence shown here is derived from an EMBL/GenBank/DDBJ whole genome shotgun (WGS) entry which is preliminary data.</text>
</comment>
<gene>
    <name evidence="3" type="ORF">CFD26_104179</name>
</gene>
<dbReference type="InterPro" id="IPR029052">
    <property type="entry name" value="Metallo-depent_PP-like"/>
</dbReference>
<evidence type="ECO:0000313" key="3">
    <source>
        <dbReference type="EMBL" id="RLM00861.1"/>
    </source>
</evidence>
<dbReference type="AlphaFoldDB" id="A0A3R7FC98"/>
<dbReference type="PANTHER" id="PTHR42850:SF4">
    <property type="entry name" value="ZINC-DEPENDENT ENDOPOLYPHOSPHATASE"/>
    <property type="match status" value="1"/>
</dbReference>
<proteinExistence type="predicted"/>
<dbReference type="GO" id="GO:0006798">
    <property type="term" value="P:polyphosphate catabolic process"/>
    <property type="evidence" value="ECO:0007669"/>
    <property type="project" value="TreeGrafter"/>
</dbReference>
<dbReference type="EMBL" id="NIDN02000010">
    <property type="protein sequence ID" value="RLM00861.1"/>
    <property type="molecule type" value="Genomic_DNA"/>
</dbReference>
<dbReference type="STRING" id="1245748.A0A3R7FC98"/>
<dbReference type="InterPro" id="IPR004843">
    <property type="entry name" value="Calcineurin-like_PHP"/>
</dbReference>
<evidence type="ECO:0000259" key="2">
    <source>
        <dbReference type="Pfam" id="PF00149"/>
    </source>
</evidence>
<evidence type="ECO:0000256" key="1">
    <source>
        <dbReference type="SAM" id="Phobius"/>
    </source>
</evidence>
<dbReference type="SUPFAM" id="SSF56300">
    <property type="entry name" value="Metallo-dependent phosphatases"/>
    <property type="match status" value="1"/>
</dbReference>
<dbReference type="GO" id="GO:0000298">
    <property type="term" value="F:endopolyphosphatase activity"/>
    <property type="evidence" value="ECO:0007669"/>
    <property type="project" value="TreeGrafter"/>
</dbReference>
<feature type="domain" description="Calcineurin-like phosphoesterase" evidence="2">
    <location>
        <begin position="175"/>
        <end position="352"/>
    </location>
</feature>
<dbReference type="PANTHER" id="PTHR42850">
    <property type="entry name" value="METALLOPHOSPHOESTERASE"/>
    <property type="match status" value="1"/>
</dbReference>
<keyword evidence="1" id="KW-0812">Transmembrane</keyword>
<keyword evidence="1" id="KW-0472">Membrane</keyword>
<organism evidence="3 4">
    <name type="scientific">Aspergillus turcosus</name>
    <dbReference type="NCBI Taxonomy" id="1245748"/>
    <lineage>
        <taxon>Eukaryota</taxon>
        <taxon>Fungi</taxon>
        <taxon>Dikarya</taxon>
        <taxon>Ascomycota</taxon>
        <taxon>Pezizomycotina</taxon>
        <taxon>Eurotiomycetes</taxon>
        <taxon>Eurotiomycetidae</taxon>
        <taxon>Eurotiales</taxon>
        <taxon>Aspergillaceae</taxon>
        <taxon>Aspergillus</taxon>
        <taxon>Aspergillus subgen. Fumigati</taxon>
    </lineage>
</organism>
<dbReference type="OrthoDB" id="10267127at2759"/>
<keyword evidence="1" id="KW-1133">Transmembrane helix</keyword>
<sequence>MVDAWRPQPMATYAEMEGLEISHDSSDDGLPPLPPGSSYRLNRYTRPLIDYVRNEWQTSAKYTSLSVSPDRSDSPRWVQMFMSMVTAPRFRRYAIIYLVLLVSCLVGWMFVLSPRLEEHEALVHSLDPSNKDEVGGWFGMNALPRFDDITQLRDLDSSLLPAVKAQKGGRPSSRRLIFIGDVHGCKDELELLLDKVSFDHERDHLVFTGDMINKGPDSPGVVDLARKYAASCVRGNHEDRVLLLRHDMEASNTLSPDSDGNISPELFFGLNTRDRALARQLSNEQVQWLDACPVILNVGQIPELGQVVVVHGGLVPGVELDKQDPSSVMNMLTIDLDTHVPSSRRNGTKWTKLFNKHQSLLYSSLKGSVPDPKSHVMTVIYGHDSKSSLSLKTYTKGLDSGCVKGGKLTAMVVEDGGKQSITQVRCRDHRKEKG</sequence>
<dbReference type="Gene3D" id="3.60.21.10">
    <property type="match status" value="1"/>
</dbReference>
<evidence type="ECO:0000313" key="4">
    <source>
        <dbReference type="Proteomes" id="UP000215289"/>
    </source>
</evidence>
<dbReference type="CDD" id="cd00144">
    <property type="entry name" value="MPP_PPP_family"/>
    <property type="match status" value="1"/>
</dbReference>
<name>A0A3R7FC98_9EURO</name>
<protein>
    <recommendedName>
        <fullName evidence="2">Calcineurin-like phosphoesterase domain-containing protein</fullName>
    </recommendedName>
</protein>
<keyword evidence="4" id="KW-1185">Reference proteome</keyword>
<dbReference type="InterPro" id="IPR050126">
    <property type="entry name" value="Ap4A_hydrolase"/>
</dbReference>
<dbReference type="GO" id="GO:0016791">
    <property type="term" value="F:phosphatase activity"/>
    <property type="evidence" value="ECO:0007669"/>
    <property type="project" value="TreeGrafter"/>
</dbReference>